<dbReference type="EMBL" id="CABWLC010000008">
    <property type="protein sequence ID" value="VXA84034.1"/>
    <property type="molecule type" value="Genomic_DNA"/>
</dbReference>
<dbReference type="Proteomes" id="UP000439123">
    <property type="component" value="Unassembled WGS sequence"/>
</dbReference>
<accession>A0A653KZN9</accession>
<evidence type="ECO:0000313" key="2">
    <source>
        <dbReference type="EMBL" id="VXA84034.1"/>
    </source>
</evidence>
<gene>
    <name evidence="2" type="ORF">AERO8C_160187</name>
</gene>
<feature type="chain" id="PRO_5024851887" evidence="1">
    <location>
        <begin position="16"/>
        <end position="164"/>
    </location>
</feature>
<reference evidence="2 3" key="1">
    <citation type="submission" date="2019-10" db="EMBL/GenBank/DDBJ databases">
        <authorList>
            <person name="Karimi E."/>
        </authorList>
    </citation>
    <scope>NUCLEOTIDE SEQUENCE [LARGE SCALE GENOMIC DNA]</scope>
    <source>
        <strain evidence="2">Aeromonas sp. 8C</strain>
    </source>
</reference>
<name>A0A653KZN9_AERVE</name>
<keyword evidence="1" id="KW-0732">Signal</keyword>
<organism evidence="2 3">
    <name type="scientific">Aeromonas veronii</name>
    <dbReference type="NCBI Taxonomy" id="654"/>
    <lineage>
        <taxon>Bacteria</taxon>
        <taxon>Pseudomonadati</taxon>
        <taxon>Pseudomonadota</taxon>
        <taxon>Gammaproteobacteria</taxon>
        <taxon>Aeromonadales</taxon>
        <taxon>Aeromonadaceae</taxon>
        <taxon>Aeromonas</taxon>
    </lineage>
</organism>
<evidence type="ECO:0000256" key="1">
    <source>
        <dbReference type="SAM" id="SignalP"/>
    </source>
</evidence>
<dbReference type="AlphaFoldDB" id="A0A653KZN9"/>
<feature type="signal peptide" evidence="1">
    <location>
        <begin position="1"/>
        <end position="15"/>
    </location>
</feature>
<evidence type="ECO:0000313" key="3">
    <source>
        <dbReference type="Proteomes" id="UP000439123"/>
    </source>
</evidence>
<proteinExistence type="predicted"/>
<protein>
    <submittedName>
        <fullName evidence="2">Uncharacterized protein</fullName>
    </submittedName>
</protein>
<sequence>MAAAIALSLSMSAWAVDGYKDLKFNMSKAEVKQAKICSFKEEEPESWQCNDMKFGNKKTVAFAYFVDNKFKRIGILIDFDSVMGVANGLKDKYGAVSSMSEQEEWNAVDTTPGAAAYMRFDDDTVIIKVMKHETLGPVAMLIYTTPDYEELVRKKQGAAVSEDL</sequence>